<dbReference type="InterPro" id="IPR056955">
    <property type="entry name" value="ORC-CDC6-like"/>
</dbReference>
<dbReference type="EMBL" id="CABFWE030000011">
    <property type="protein sequence ID" value="CAD7047958.1"/>
    <property type="molecule type" value="Genomic_DNA"/>
</dbReference>
<reference evidence="1 2" key="1">
    <citation type="submission" date="2020-11" db="EMBL/GenBank/DDBJ databases">
        <authorList>
            <person name="Lassalle F."/>
        </authorList>
    </citation>
    <scope>NUCLEOTIDE SEQUENCE [LARGE SCALE GENOMIC DNA]</scope>
    <source>
        <strain evidence="1 2">AB21</strain>
    </source>
</reference>
<evidence type="ECO:0008006" key="3">
    <source>
        <dbReference type="Google" id="ProtNLM"/>
    </source>
</evidence>
<protein>
    <recommendedName>
        <fullName evidence="3">ATPase</fullName>
    </recommendedName>
</protein>
<gene>
    <name evidence="1" type="ORF">RHAB21_03849</name>
</gene>
<sequence length="639" mass="71425">MAYRANPFLERMSERTTSDQDFVHLFSPKILEKLHEDCFKGAVHIFRSPPGGGKSTILRAFTPNSLRAFWNAGPNQAETYKLLIDRGVLGEEDGPILLGVMLSCSSGYADLPPGASNASAELFRALLNCRIVMRTLRSLSEFLNNGLPDALDDVQLRYASDASGLRSIPLHDTAAAMMKWAEESERSVYEHLDILSSSRTQNPPPAHARLESVLWLQSVQFSYKGRDVASARLLMIDDVQALRKAQRALLIDELVTLRPSIPVWLASRTIAFGDEFLSQGARSGRDVREYALEELWGSGGNSRQFVSFAQSILDRRFQMQTVVPGQAFGQYLQENFPLNELNDAYIEARSLFDAFAARHKRNVRYSEWLANAAVGPPTPSLDAIISLYVTRILIARDEATKQLSLELAPLPAEELQERDSAATKGAAEIFLNFEQRFPYYYGLDRLCTLATNNVEELLSLAAALYEGMKAKQVLRQRASRELLPQEQEKRLQDAAASKRDFITRTHKDGTKAQRLLDSIGLFCRERTFQPNAPYAPGVTGVRLSNSELSKLERVQDQAKIGKLKKVLFECVAENLLVTRESAASTNREGGTVFYLNRTLCAHFSLPLQYGGWQETTIQRLSDWMDGGYQPAAKLSLGGR</sequence>
<organism evidence="1 2">
    <name type="scientific">Pseudorhizobium halotolerans</name>
    <dbReference type="NCBI Taxonomy" id="1233081"/>
    <lineage>
        <taxon>Bacteria</taxon>
        <taxon>Pseudomonadati</taxon>
        <taxon>Pseudomonadota</taxon>
        <taxon>Alphaproteobacteria</taxon>
        <taxon>Hyphomicrobiales</taxon>
        <taxon>Rhizobiaceae</taxon>
        <taxon>Rhizobium/Agrobacterium group</taxon>
        <taxon>Pseudorhizobium</taxon>
    </lineage>
</organism>
<name>A0ABN7JZ24_9HYPH</name>
<evidence type="ECO:0000313" key="1">
    <source>
        <dbReference type="EMBL" id="CAD7047958.1"/>
    </source>
</evidence>
<proteinExistence type="predicted"/>
<dbReference type="Pfam" id="PF24389">
    <property type="entry name" value="ORC-CDC6-like"/>
    <property type="match status" value="1"/>
</dbReference>
<dbReference type="RefSeq" id="WP_142588944.1">
    <property type="nucleotide sequence ID" value="NZ_CABFWE030000011.1"/>
</dbReference>
<dbReference type="Proteomes" id="UP000601041">
    <property type="component" value="Unassembled WGS sequence"/>
</dbReference>
<comment type="caution">
    <text evidence="1">The sequence shown here is derived from an EMBL/GenBank/DDBJ whole genome shotgun (WGS) entry which is preliminary data.</text>
</comment>
<keyword evidence="2" id="KW-1185">Reference proteome</keyword>
<accession>A0ABN7JZ24</accession>
<evidence type="ECO:0000313" key="2">
    <source>
        <dbReference type="Proteomes" id="UP000601041"/>
    </source>
</evidence>